<dbReference type="PATRIC" id="fig|151081.8.peg.2191"/>
<name>A0A0F4PN29_9GAMM</name>
<dbReference type="GeneID" id="29846230"/>
<evidence type="ECO:0000256" key="1">
    <source>
        <dbReference type="SAM" id="Coils"/>
    </source>
</evidence>
<dbReference type="Proteomes" id="UP000305874">
    <property type="component" value="Unassembled WGS sequence"/>
</dbReference>
<feature type="coiled-coil region" evidence="1">
    <location>
        <begin position="38"/>
        <end position="127"/>
    </location>
</feature>
<reference evidence="3" key="4">
    <citation type="submission" date="2019-09" db="EMBL/GenBank/DDBJ databases">
        <title>Co-occurence of chitin degradation, pigmentation and bioactivity in marine Pseudoalteromonas.</title>
        <authorList>
            <person name="Sonnenschein E.C."/>
            <person name="Bech P.K."/>
        </authorList>
    </citation>
    <scope>NUCLEOTIDE SEQUENCE</scope>
    <source>
        <strain evidence="3">S2897</strain>
    </source>
</reference>
<dbReference type="EMBL" id="PNCG01000009">
    <property type="protein sequence ID" value="TMP87207.1"/>
    <property type="molecule type" value="Genomic_DNA"/>
</dbReference>
<proteinExistence type="predicted"/>
<protein>
    <submittedName>
        <fullName evidence="2">Uncharacterized protein</fullName>
    </submittedName>
</protein>
<gene>
    <name evidence="3" type="ORF">CWC05_08915</name>
    <name evidence="2" type="ORF">TW72_11840</name>
</gene>
<dbReference type="RefSeq" id="WP_016708220.1">
    <property type="nucleotide sequence ID" value="NZ_JXXY01000010.1"/>
</dbReference>
<organism evidence="2 4">
    <name type="scientific">Pseudoalteromonas ruthenica</name>
    <dbReference type="NCBI Taxonomy" id="151081"/>
    <lineage>
        <taxon>Bacteria</taxon>
        <taxon>Pseudomonadati</taxon>
        <taxon>Pseudomonadota</taxon>
        <taxon>Gammaproteobacteria</taxon>
        <taxon>Alteromonadales</taxon>
        <taxon>Pseudoalteromonadaceae</taxon>
        <taxon>Pseudoalteromonas</taxon>
    </lineage>
</organism>
<reference evidence="5" key="3">
    <citation type="submission" date="2019-06" db="EMBL/GenBank/DDBJ databases">
        <title>Co-occurence of chitin degradation, pigmentation and bioactivity in marine Pseudoalteromonas.</title>
        <authorList>
            <person name="Sonnenschein E.C."/>
            <person name="Bech P.K."/>
        </authorList>
    </citation>
    <scope>NUCLEOTIDE SEQUENCE [LARGE SCALE GENOMIC DNA]</scope>
    <source>
        <strain evidence="5">S2897</strain>
    </source>
</reference>
<evidence type="ECO:0000313" key="4">
    <source>
        <dbReference type="Proteomes" id="UP000033664"/>
    </source>
</evidence>
<evidence type="ECO:0000313" key="5">
    <source>
        <dbReference type="Proteomes" id="UP000305874"/>
    </source>
</evidence>
<keyword evidence="1" id="KW-0175">Coiled coil</keyword>
<keyword evidence="4" id="KW-1185">Reference proteome</keyword>
<dbReference type="STRING" id="151081.TW72_11840"/>
<accession>A0A0F4PN29</accession>
<reference evidence="2 4" key="1">
    <citation type="journal article" date="2015" name="BMC Genomics">
        <title>Genome mining reveals unlocked bioactive potential of marine Gram-negative bacteria.</title>
        <authorList>
            <person name="Machado H."/>
            <person name="Sonnenschein E.C."/>
            <person name="Melchiorsen J."/>
            <person name="Gram L."/>
        </authorList>
    </citation>
    <scope>NUCLEOTIDE SEQUENCE [LARGE SCALE GENOMIC DNA]</scope>
    <source>
        <strain evidence="2 4">S3137</strain>
    </source>
</reference>
<evidence type="ECO:0000313" key="3">
    <source>
        <dbReference type="EMBL" id="TMP87207.1"/>
    </source>
</evidence>
<comment type="caution">
    <text evidence="2">The sequence shown here is derived from an EMBL/GenBank/DDBJ whole genome shotgun (WGS) entry which is preliminary data.</text>
</comment>
<dbReference type="Proteomes" id="UP000033664">
    <property type="component" value="Unassembled WGS sequence"/>
</dbReference>
<dbReference type="OrthoDB" id="6308094at2"/>
<dbReference type="EMBL" id="JXXZ01000010">
    <property type="protein sequence ID" value="KJY98425.1"/>
    <property type="molecule type" value="Genomic_DNA"/>
</dbReference>
<sequence length="154" mass="17926">MSSAYDDIKRAFEEMKSDGSKITKNAVATRAKRNIANLSKEEEKWVKLRENIEKAQLTWEEKNKDNLIKQLRTKVAELKSKLAKEKQKNEIDPKEIDKDFEKLLVRLQEMYAEIDKLKLINADLKNQLQHSGQHTEIRVDTSTGEIIELVSTKQ</sequence>
<reference evidence="3 5" key="2">
    <citation type="submission" date="2017-12" db="EMBL/GenBank/DDBJ databases">
        <authorList>
            <person name="Paulsen S."/>
            <person name="Gram L.K."/>
        </authorList>
    </citation>
    <scope>NUCLEOTIDE SEQUENCE [LARGE SCALE GENOMIC DNA]</scope>
    <source>
        <strain evidence="3 5">S2897</strain>
    </source>
</reference>
<evidence type="ECO:0000313" key="2">
    <source>
        <dbReference type="EMBL" id="KJY98425.1"/>
    </source>
</evidence>
<dbReference type="AlphaFoldDB" id="A0A0F4PN29"/>